<feature type="coiled-coil region" evidence="1">
    <location>
        <begin position="8"/>
        <end position="35"/>
    </location>
</feature>
<accession>A0A7J8VIJ1</accession>
<dbReference type="EMBL" id="JABFAB010000010">
    <property type="protein sequence ID" value="MBA0662605.1"/>
    <property type="molecule type" value="Genomic_DNA"/>
</dbReference>
<protein>
    <submittedName>
        <fullName evidence="2">Uncharacterized protein</fullName>
    </submittedName>
</protein>
<feature type="non-terminal residue" evidence="2">
    <location>
        <position position="1"/>
    </location>
</feature>
<dbReference type="OrthoDB" id="990685at2759"/>
<sequence>KTIASPQLSTIKENKEHLAKTIDRCQNDLSSYQTQAGIDLIVKVKYLQEKDYQLWTDGRRILAYHSGIIEERDKESMRPLKKIADKEIEDFPSHILEKIKSTWENWNSPRLSFDSLNLDEIEEMNLDNI</sequence>
<gene>
    <name evidence="2" type="ORF">Goklo_006695</name>
</gene>
<evidence type="ECO:0000313" key="2">
    <source>
        <dbReference type="EMBL" id="MBA0662605.1"/>
    </source>
</evidence>
<name>A0A7J8VIJ1_9ROSI</name>
<keyword evidence="1" id="KW-0175">Coiled coil</keyword>
<keyword evidence="3" id="KW-1185">Reference proteome</keyword>
<proteinExistence type="predicted"/>
<reference evidence="2 3" key="1">
    <citation type="journal article" date="2019" name="Genome Biol. Evol.">
        <title>Insights into the evolution of the New World diploid cottons (Gossypium, subgenus Houzingenia) based on genome sequencing.</title>
        <authorList>
            <person name="Grover C.E."/>
            <person name="Arick M.A. 2nd"/>
            <person name="Thrash A."/>
            <person name="Conover J.L."/>
            <person name="Sanders W.S."/>
            <person name="Peterson D.G."/>
            <person name="Frelichowski J.E."/>
            <person name="Scheffler J.A."/>
            <person name="Scheffler B.E."/>
            <person name="Wendel J.F."/>
        </authorList>
    </citation>
    <scope>NUCLEOTIDE SEQUENCE [LARGE SCALE GENOMIC DNA]</scope>
    <source>
        <strain evidence="2">57</strain>
        <tissue evidence="2">Leaf</tissue>
    </source>
</reference>
<dbReference type="AlphaFoldDB" id="A0A7J8VIJ1"/>
<organism evidence="2 3">
    <name type="scientific">Gossypium klotzschianum</name>
    <dbReference type="NCBI Taxonomy" id="34286"/>
    <lineage>
        <taxon>Eukaryota</taxon>
        <taxon>Viridiplantae</taxon>
        <taxon>Streptophyta</taxon>
        <taxon>Embryophyta</taxon>
        <taxon>Tracheophyta</taxon>
        <taxon>Spermatophyta</taxon>
        <taxon>Magnoliopsida</taxon>
        <taxon>eudicotyledons</taxon>
        <taxon>Gunneridae</taxon>
        <taxon>Pentapetalae</taxon>
        <taxon>rosids</taxon>
        <taxon>malvids</taxon>
        <taxon>Malvales</taxon>
        <taxon>Malvaceae</taxon>
        <taxon>Malvoideae</taxon>
        <taxon>Gossypium</taxon>
    </lineage>
</organism>
<evidence type="ECO:0000313" key="3">
    <source>
        <dbReference type="Proteomes" id="UP000593573"/>
    </source>
</evidence>
<dbReference type="Proteomes" id="UP000593573">
    <property type="component" value="Unassembled WGS sequence"/>
</dbReference>
<comment type="caution">
    <text evidence="2">The sequence shown here is derived from an EMBL/GenBank/DDBJ whole genome shotgun (WGS) entry which is preliminary data.</text>
</comment>
<evidence type="ECO:0000256" key="1">
    <source>
        <dbReference type="SAM" id="Coils"/>
    </source>
</evidence>